<keyword evidence="1" id="KW-0472">Membrane</keyword>
<organism evidence="2 3">
    <name type="scientific">Campylobacter concisus</name>
    <dbReference type="NCBI Taxonomy" id="199"/>
    <lineage>
        <taxon>Bacteria</taxon>
        <taxon>Pseudomonadati</taxon>
        <taxon>Campylobacterota</taxon>
        <taxon>Epsilonproteobacteria</taxon>
        <taxon>Campylobacterales</taxon>
        <taxon>Campylobacteraceae</taxon>
        <taxon>Campylobacter</taxon>
    </lineage>
</organism>
<dbReference type="EMBL" id="JAHAKR010000477">
    <property type="protein sequence ID" value="MBS5830879.1"/>
    <property type="molecule type" value="Genomic_DNA"/>
</dbReference>
<accession>A0A9E1B9A2</accession>
<reference evidence="2" key="1">
    <citation type="submission" date="2021-02" db="EMBL/GenBank/DDBJ databases">
        <title>Infant gut strain persistence is associated with maternal origin, phylogeny, and functional potential including surface adhesion and iron acquisition.</title>
        <authorList>
            <person name="Lou Y.C."/>
        </authorList>
    </citation>
    <scope>NUCLEOTIDE SEQUENCE</scope>
    <source>
        <strain evidence="2">L3_101_000G1_dasL3_101_000G1_concoct_7_sub</strain>
    </source>
</reference>
<feature type="transmembrane region" description="Helical" evidence="1">
    <location>
        <begin position="21"/>
        <end position="41"/>
    </location>
</feature>
<keyword evidence="1" id="KW-1133">Transmembrane helix</keyword>
<protein>
    <submittedName>
        <fullName evidence="2">ABC transporter permease</fullName>
    </submittedName>
</protein>
<evidence type="ECO:0000313" key="2">
    <source>
        <dbReference type="EMBL" id="MBS5830879.1"/>
    </source>
</evidence>
<proteinExistence type="predicted"/>
<comment type="caution">
    <text evidence="2">The sequence shown here is derived from an EMBL/GenBank/DDBJ whole genome shotgun (WGS) entry which is preliminary data.</text>
</comment>
<dbReference type="AlphaFoldDB" id="A0A9E1B9A2"/>
<keyword evidence="1" id="KW-0812">Transmembrane</keyword>
<gene>
    <name evidence="2" type="ORF">KIC69_08655</name>
</gene>
<feature type="non-terminal residue" evidence="2">
    <location>
        <position position="242"/>
    </location>
</feature>
<evidence type="ECO:0000256" key="1">
    <source>
        <dbReference type="SAM" id="Phobius"/>
    </source>
</evidence>
<dbReference type="Proteomes" id="UP000824019">
    <property type="component" value="Unassembled WGS sequence"/>
</dbReference>
<sequence length="242" mass="27843">MISRNFINYAVVLLFKDKKDHLFSFCLFALIIFVLSSVLFISSSIQHDLISLVKDRSNIVVSAFRAGKNDLMHPGYIYDISKIDGVADVRGVVDGEYYFVQKRVWFHLYEDDSLKEDEMIVGEGVKAAMNELYYEGSFNFLTEERMIPVKILKTMPKQSGLITNNAIFLHPKTLRAILNLKDEEYTKLYVEVPNSEEISQVALKIENLYPNSFAVSIEDEVANIRHLYYYKGGIFMSIYVSV</sequence>
<name>A0A9E1B9A2_9BACT</name>
<evidence type="ECO:0000313" key="3">
    <source>
        <dbReference type="Proteomes" id="UP000824019"/>
    </source>
</evidence>